<comment type="caution">
    <text evidence="1">The sequence shown here is derived from an EMBL/GenBank/DDBJ whole genome shotgun (WGS) entry which is preliminary data.</text>
</comment>
<protein>
    <recommendedName>
        <fullName evidence="3">Reverse transcriptase domain-containing protein</fullName>
    </recommendedName>
</protein>
<gene>
    <name evidence="1" type="ORF">PF008_g20838</name>
</gene>
<name>A0A6G0QZI0_9STRA</name>
<organism evidence="1 2">
    <name type="scientific">Phytophthora fragariae</name>
    <dbReference type="NCBI Taxonomy" id="53985"/>
    <lineage>
        <taxon>Eukaryota</taxon>
        <taxon>Sar</taxon>
        <taxon>Stramenopiles</taxon>
        <taxon>Oomycota</taxon>
        <taxon>Peronosporomycetes</taxon>
        <taxon>Peronosporales</taxon>
        <taxon>Peronosporaceae</taxon>
        <taxon>Phytophthora</taxon>
    </lineage>
</organism>
<proteinExistence type="predicted"/>
<dbReference type="EMBL" id="QXFY01001812">
    <property type="protein sequence ID" value="KAE9308930.1"/>
    <property type="molecule type" value="Genomic_DNA"/>
</dbReference>
<dbReference type="Gene3D" id="3.10.10.10">
    <property type="entry name" value="HIV Type 1 Reverse Transcriptase, subunit A, domain 1"/>
    <property type="match status" value="1"/>
</dbReference>
<dbReference type="Proteomes" id="UP000486351">
    <property type="component" value="Unassembled WGS sequence"/>
</dbReference>
<evidence type="ECO:0000313" key="2">
    <source>
        <dbReference type="Proteomes" id="UP000486351"/>
    </source>
</evidence>
<sequence length="86" mass="9597">MEPSDLDLVVALLRQFAETVEKKDGCPPLAKVNVEHNTGETAPIMLRRRRHAVTENMVIDKEVDDMLANKVIEEGEGAWGFPLVLV</sequence>
<reference evidence="1 2" key="1">
    <citation type="submission" date="2018-09" db="EMBL/GenBank/DDBJ databases">
        <title>Genomic investigation of the strawberry pathogen Phytophthora fragariae indicates pathogenicity is determined by transcriptional variation in three key races.</title>
        <authorList>
            <person name="Adams T.M."/>
            <person name="Armitage A.D."/>
            <person name="Sobczyk M.K."/>
            <person name="Bates H.J."/>
            <person name="Dunwell J.M."/>
            <person name="Nellist C.F."/>
            <person name="Harrison R.J."/>
        </authorList>
    </citation>
    <scope>NUCLEOTIDE SEQUENCE [LARGE SCALE GENOMIC DNA]</scope>
    <source>
        <strain evidence="1 2">NOV-77</strain>
    </source>
</reference>
<accession>A0A6G0QZI0</accession>
<dbReference type="AlphaFoldDB" id="A0A6G0QZI0"/>
<evidence type="ECO:0008006" key="3">
    <source>
        <dbReference type="Google" id="ProtNLM"/>
    </source>
</evidence>
<evidence type="ECO:0000313" key="1">
    <source>
        <dbReference type="EMBL" id="KAE9308930.1"/>
    </source>
</evidence>